<evidence type="ECO:0000313" key="5">
    <source>
        <dbReference type="Proteomes" id="UP000248798"/>
    </source>
</evidence>
<evidence type="ECO:0000313" key="4">
    <source>
        <dbReference type="EMBL" id="RAM01904.1"/>
    </source>
</evidence>
<gene>
    <name evidence="4" type="ORF">DO021_11595</name>
    <name evidence="3" type="ORF">EYB58_12770</name>
</gene>
<reference evidence="3 6" key="2">
    <citation type="submission" date="2019-02" db="EMBL/GenBank/DDBJ databases">
        <title>Complete genome sequence of Desulfobacter hydrogenophilus AcRS1.</title>
        <authorList>
            <person name="Marietou A."/>
            <person name="Lund M.B."/>
            <person name="Marshall I.P.G."/>
            <person name="Schreiber L."/>
            <person name="Jorgensen B."/>
        </authorList>
    </citation>
    <scope>NUCLEOTIDE SEQUENCE [LARGE SCALE GENOMIC DNA]</scope>
    <source>
        <strain evidence="3 6">AcRS1</strain>
    </source>
</reference>
<dbReference type="OrthoDB" id="5443168at2"/>
<evidence type="ECO:0000259" key="1">
    <source>
        <dbReference type="Pfam" id="PF00534"/>
    </source>
</evidence>
<organism evidence="4 5">
    <name type="scientific">Desulfobacter hydrogenophilus</name>
    <dbReference type="NCBI Taxonomy" id="2291"/>
    <lineage>
        <taxon>Bacteria</taxon>
        <taxon>Pseudomonadati</taxon>
        <taxon>Thermodesulfobacteriota</taxon>
        <taxon>Desulfobacteria</taxon>
        <taxon>Desulfobacterales</taxon>
        <taxon>Desulfobacteraceae</taxon>
        <taxon>Desulfobacter</taxon>
    </lineage>
</organism>
<protein>
    <submittedName>
        <fullName evidence="3">Glycosyltransferase</fullName>
    </submittedName>
</protein>
<dbReference type="Pfam" id="PF00534">
    <property type="entry name" value="Glycos_transf_1"/>
    <property type="match status" value="1"/>
</dbReference>
<dbReference type="Proteomes" id="UP000293902">
    <property type="component" value="Chromosome"/>
</dbReference>
<dbReference type="EMBL" id="QLNI01000021">
    <property type="protein sequence ID" value="RAM01904.1"/>
    <property type="molecule type" value="Genomic_DNA"/>
</dbReference>
<dbReference type="InterPro" id="IPR001296">
    <property type="entry name" value="Glyco_trans_1"/>
</dbReference>
<keyword evidence="6" id="KW-1185">Reference proteome</keyword>
<reference evidence="4 5" key="1">
    <citation type="submission" date="2018-06" db="EMBL/GenBank/DDBJ databases">
        <title>Complete Genome Sequence of Desulfobacter hydrogenophilus (DSM3380).</title>
        <authorList>
            <person name="Marietou A."/>
            <person name="Schreiber L."/>
            <person name="Marshall I."/>
            <person name="Jorgensen B."/>
        </authorList>
    </citation>
    <scope>NUCLEOTIDE SEQUENCE [LARGE SCALE GENOMIC DNA]</scope>
    <source>
        <strain evidence="4 5">DSM 3380</strain>
    </source>
</reference>
<dbReference type="EMBL" id="CP036313">
    <property type="protein sequence ID" value="QBH13716.1"/>
    <property type="molecule type" value="Genomic_DNA"/>
</dbReference>
<dbReference type="Pfam" id="PF13439">
    <property type="entry name" value="Glyco_transf_4"/>
    <property type="match status" value="1"/>
</dbReference>
<sequence length="377" mass="42201">MLKNFKKNCILLLLSELRPGGMERLITHLANGLQKKNVSMMVVCLQDKGELAEEIIESKKFVRAIGSHGSKDIKAVWALRKLFKDFKPAIINIHDYSSLPYAALANLFFFNVPLMFTAHGLLYEGFEKLQKRYRFFSRFLSGFSAVSNAVANRHRNYLDWGKEIQVIPNGVPEIKKDDSLRGQVRNELGMDAHDILFLAVGNPRPEKGFEDLIQAAVALKSMTTGRFRFKIAVAGKLFDSEYCRMLLASINAENLKDCFMFLGFRRDTAALYNAADIFVLSSRSEGLPMVILEAMTAQLPVIATGVGGIPDAVGQAALLVDPQDPCVLAVAMHELMANPDKRNTLARKGQALVREKYSMEKMVDAYIQAYEDLVKIK</sequence>
<feature type="domain" description="Glycosyl transferase family 1" evidence="1">
    <location>
        <begin position="185"/>
        <end position="350"/>
    </location>
</feature>
<dbReference type="InterPro" id="IPR028098">
    <property type="entry name" value="Glyco_trans_4-like_N"/>
</dbReference>
<name>A0A328FB45_9BACT</name>
<dbReference type="PANTHER" id="PTHR12526">
    <property type="entry name" value="GLYCOSYLTRANSFERASE"/>
    <property type="match status" value="1"/>
</dbReference>
<evidence type="ECO:0000259" key="2">
    <source>
        <dbReference type="Pfam" id="PF13439"/>
    </source>
</evidence>
<dbReference type="Gene3D" id="3.40.50.2000">
    <property type="entry name" value="Glycogen Phosphorylase B"/>
    <property type="match status" value="2"/>
</dbReference>
<dbReference type="SUPFAM" id="SSF53756">
    <property type="entry name" value="UDP-Glycosyltransferase/glycogen phosphorylase"/>
    <property type="match status" value="1"/>
</dbReference>
<evidence type="ECO:0000313" key="6">
    <source>
        <dbReference type="Proteomes" id="UP000293902"/>
    </source>
</evidence>
<proteinExistence type="predicted"/>
<dbReference type="GO" id="GO:0016757">
    <property type="term" value="F:glycosyltransferase activity"/>
    <property type="evidence" value="ECO:0007669"/>
    <property type="project" value="InterPro"/>
</dbReference>
<evidence type="ECO:0000313" key="3">
    <source>
        <dbReference type="EMBL" id="QBH13716.1"/>
    </source>
</evidence>
<accession>A0A328FB45</accession>
<feature type="domain" description="Glycosyltransferase subfamily 4-like N-terminal" evidence="2">
    <location>
        <begin position="19"/>
        <end position="171"/>
    </location>
</feature>
<dbReference type="AlphaFoldDB" id="A0A328FB45"/>
<dbReference type="Proteomes" id="UP000248798">
    <property type="component" value="Unassembled WGS sequence"/>
</dbReference>